<proteinExistence type="predicted"/>
<dbReference type="InterPro" id="IPR046232">
    <property type="entry name" value="DUF6265"/>
</dbReference>
<dbReference type="Pfam" id="PF19780">
    <property type="entry name" value="DUF6265"/>
    <property type="match status" value="1"/>
</dbReference>
<dbReference type="AlphaFoldDB" id="A0A382PNX6"/>
<accession>A0A382PNX6</accession>
<feature type="domain" description="DUF6265" evidence="1">
    <location>
        <begin position="40"/>
        <end position="110"/>
    </location>
</feature>
<gene>
    <name evidence="2" type="ORF">METZ01_LOCUS326515</name>
</gene>
<dbReference type="EMBL" id="UINC01107924">
    <property type="protein sequence ID" value="SVC73661.1"/>
    <property type="molecule type" value="Genomic_DNA"/>
</dbReference>
<reference evidence="2" key="1">
    <citation type="submission" date="2018-05" db="EMBL/GenBank/DDBJ databases">
        <authorList>
            <person name="Lanie J.A."/>
            <person name="Ng W.-L."/>
            <person name="Kazmierczak K.M."/>
            <person name="Andrzejewski T.M."/>
            <person name="Davidsen T.M."/>
            <person name="Wayne K.J."/>
            <person name="Tettelin H."/>
            <person name="Glass J.I."/>
            <person name="Rusch D."/>
            <person name="Podicherti R."/>
            <person name="Tsui H.-C.T."/>
            <person name="Winkler M.E."/>
        </authorList>
    </citation>
    <scope>NUCLEOTIDE SEQUENCE</scope>
</reference>
<protein>
    <recommendedName>
        <fullName evidence="1">DUF6265 domain-containing protein</fullName>
    </recommendedName>
</protein>
<sequence length="113" mass="12574">MKQILTTTIVVVLLVGIGEAKELAGPNTPSTEIISINQLEWLTGSWQGPIDGGILEETWLPPRANTITALVRLTKDDVTEFVELIKIEKVGSSLELRLQIFDSSLKPRWEKPH</sequence>
<evidence type="ECO:0000259" key="1">
    <source>
        <dbReference type="Pfam" id="PF19780"/>
    </source>
</evidence>
<feature type="non-terminal residue" evidence="2">
    <location>
        <position position="113"/>
    </location>
</feature>
<name>A0A382PNX6_9ZZZZ</name>
<evidence type="ECO:0000313" key="2">
    <source>
        <dbReference type="EMBL" id="SVC73661.1"/>
    </source>
</evidence>
<organism evidence="2">
    <name type="scientific">marine metagenome</name>
    <dbReference type="NCBI Taxonomy" id="408172"/>
    <lineage>
        <taxon>unclassified sequences</taxon>
        <taxon>metagenomes</taxon>
        <taxon>ecological metagenomes</taxon>
    </lineage>
</organism>